<comment type="similarity">
    <text evidence="1">Belongs to the ABC transporter superfamily.</text>
</comment>
<keyword evidence="2" id="KW-0813">Transport</keyword>
<keyword evidence="4 6" id="KW-0067">ATP-binding</keyword>
<dbReference type="InterPro" id="IPR017911">
    <property type="entry name" value="MacB-like_ATP-bd"/>
</dbReference>
<proteinExistence type="inferred from homology"/>
<evidence type="ECO:0000256" key="2">
    <source>
        <dbReference type="ARBA" id="ARBA00022448"/>
    </source>
</evidence>
<dbReference type="Proteomes" id="UP001208567">
    <property type="component" value="Unassembled WGS sequence"/>
</dbReference>
<protein>
    <submittedName>
        <fullName evidence="6">ABC transporter ATP-binding protein</fullName>
    </submittedName>
</protein>
<dbReference type="RefSeq" id="WP_264849475.1">
    <property type="nucleotide sequence ID" value="NZ_BRXR01000001.1"/>
</dbReference>
<comment type="caution">
    <text evidence="6">The sequence shown here is derived from an EMBL/GenBank/DDBJ whole genome shotgun (WGS) entry which is preliminary data.</text>
</comment>
<dbReference type="SMART" id="SM00382">
    <property type="entry name" value="AAA"/>
    <property type="match status" value="1"/>
</dbReference>
<accession>A0ABQ5N4S9</accession>
<dbReference type="CDD" id="cd03255">
    <property type="entry name" value="ABC_MJ0796_LolCDE_FtsE"/>
    <property type="match status" value="1"/>
</dbReference>
<dbReference type="EMBL" id="BRXR01000001">
    <property type="protein sequence ID" value="GLC30210.1"/>
    <property type="molecule type" value="Genomic_DNA"/>
</dbReference>
<sequence>MEVLNINNLKKVYGSKFGGVKYTALDDINLKINQGEFVGIMGPSGSGKTTFLNVISTIDKPTSGSVLIDGKDITKLKEPHLSAFRRDKLGFIFQDFNLLDNMTLKENIVLPLALSRMPYSTIDSRLKDIAVKLGIDDILNKHPYEVSGGQKQRAAAARAIISNPSLILGDEPTGALDSKSSKELLGALQNLNEKNNATILMVTHDSFAASYCKRVIFIKDGKLFNELYRGDSSRKDFYQKLLKVLSVIGGDTDDSI</sequence>
<dbReference type="InterPro" id="IPR003439">
    <property type="entry name" value="ABC_transporter-like_ATP-bd"/>
</dbReference>
<evidence type="ECO:0000313" key="7">
    <source>
        <dbReference type="Proteomes" id="UP001208567"/>
    </source>
</evidence>
<feature type="domain" description="ABC transporter" evidence="5">
    <location>
        <begin position="4"/>
        <end position="245"/>
    </location>
</feature>
<gene>
    <name evidence="6" type="ORF">bsdE14_16200</name>
</gene>
<evidence type="ECO:0000256" key="1">
    <source>
        <dbReference type="ARBA" id="ARBA00005417"/>
    </source>
</evidence>
<name>A0ABQ5N4S9_9CLOT</name>
<dbReference type="PANTHER" id="PTHR42798:SF7">
    <property type="entry name" value="ALPHA-D-RIBOSE 1-METHYLPHOSPHONATE 5-TRIPHOSPHATE SYNTHASE SUBUNIT PHNL"/>
    <property type="match status" value="1"/>
</dbReference>
<dbReference type="PROSITE" id="PS50893">
    <property type="entry name" value="ABC_TRANSPORTER_2"/>
    <property type="match status" value="1"/>
</dbReference>
<dbReference type="Pfam" id="PF00005">
    <property type="entry name" value="ABC_tran"/>
    <property type="match status" value="1"/>
</dbReference>
<keyword evidence="3" id="KW-0547">Nucleotide-binding</keyword>
<dbReference type="InterPro" id="IPR003593">
    <property type="entry name" value="AAA+_ATPase"/>
</dbReference>
<dbReference type="PANTHER" id="PTHR42798">
    <property type="entry name" value="LIPOPROTEIN-RELEASING SYSTEM ATP-BINDING PROTEIN LOLD"/>
    <property type="match status" value="1"/>
</dbReference>
<dbReference type="SUPFAM" id="SSF52540">
    <property type="entry name" value="P-loop containing nucleoside triphosphate hydrolases"/>
    <property type="match status" value="1"/>
</dbReference>
<reference evidence="6 7" key="1">
    <citation type="journal article" date="2024" name="Int. J. Syst. Evol. Microbiol.">
        <title>Clostridium omnivorum sp. nov., isolated from anoxic soil under the treatment of reductive soil disinfestation.</title>
        <authorList>
            <person name="Ueki A."/>
            <person name="Tonouchi A."/>
            <person name="Kaku N."/>
            <person name="Honma S."/>
            <person name="Ueki K."/>
        </authorList>
    </citation>
    <scope>NUCLEOTIDE SEQUENCE [LARGE SCALE GENOMIC DNA]</scope>
    <source>
        <strain evidence="6 7">E14</strain>
    </source>
</reference>
<evidence type="ECO:0000256" key="4">
    <source>
        <dbReference type="ARBA" id="ARBA00022840"/>
    </source>
</evidence>
<dbReference type="InterPro" id="IPR027417">
    <property type="entry name" value="P-loop_NTPase"/>
</dbReference>
<evidence type="ECO:0000313" key="6">
    <source>
        <dbReference type="EMBL" id="GLC30210.1"/>
    </source>
</evidence>
<evidence type="ECO:0000256" key="3">
    <source>
        <dbReference type="ARBA" id="ARBA00022741"/>
    </source>
</evidence>
<dbReference type="GO" id="GO:0005524">
    <property type="term" value="F:ATP binding"/>
    <property type="evidence" value="ECO:0007669"/>
    <property type="project" value="UniProtKB-KW"/>
</dbReference>
<organism evidence="6 7">
    <name type="scientific">Clostridium omnivorum</name>
    <dbReference type="NCBI Taxonomy" id="1604902"/>
    <lineage>
        <taxon>Bacteria</taxon>
        <taxon>Bacillati</taxon>
        <taxon>Bacillota</taxon>
        <taxon>Clostridia</taxon>
        <taxon>Eubacteriales</taxon>
        <taxon>Clostridiaceae</taxon>
        <taxon>Clostridium</taxon>
    </lineage>
</organism>
<keyword evidence="7" id="KW-1185">Reference proteome</keyword>
<evidence type="ECO:0000259" key="5">
    <source>
        <dbReference type="PROSITE" id="PS50893"/>
    </source>
</evidence>
<dbReference type="Gene3D" id="3.40.50.300">
    <property type="entry name" value="P-loop containing nucleotide triphosphate hydrolases"/>
    <property type="match status" value="1"/>
</dbReference>